<keyword evidence="6" id="KW-0315">Glutamine amidotransferase</keyword>
<dbReference type="PROSITE" id="PS51459">
    <property type="entry name" value="FIDO"/>
    <property type="match status" value="1"/>
</dbReference>
<dbReference type="InterPro" id="IPR036597">
    <property type="entry name" value="Fido-like_dom_sf"/>
</dbReference>
<dbReference type="InterPro" id="IPR005320">
    <property type="entry name" value="Peptidase_S51"/>
</dbReference>
<name>A0A9D1MRM6_9PROT</name>
<evidence type="ECO:0000313" key="7">
    <source>
        <dbReference type="Proteomes" id="UP000824142"/>
    </source>
</evidence>
<dbReference type="GO" id="GO:0006508">
    <property type="term" value="P:proteolysis"/>
    <property type="evidence" value="ECO:0007669"/>
    <property type="project" value="UniProtKB-KW"/>
</dbReference>
<keyword evidence="3" id="KW-0378">Hydrolase</keyword>
<dbReference type="SUPFAM" id="SSF52317">
    <property type="entry name" value="Class I glutamine amidotransferase-like"/>
    <property type="match status" value="1"/>
</dbReference>
<proteinExistence type="inferred from homology"/>
<reference evidence="6" key="1">
    <citation type="submission" date="2020-10" db="EMBL/GenBank/DDBJ databases">
        <authorList>
            <person name="Gilroy R."/>
        </authorList>
    </citation>
    <scope>NUCLEOTIDE SEQUENCE</scope>
    <source>
        <strain evidence="6">CHK136-897</strain>
    </source>
</reference>
<keyword evidence="2" id="KW-0645">Protease</keyword>
<protein>
    <submittedName>
        <fullName evidence="6">Type 1 glutamine amidotransferase-like domain-containing protein</fullName>
    </submittedName>
</protein>
<evidence type="ECO:0000256" key="3">
    <source>
        <dbReference type="ARBA" id="ARBA00022801"/>
    </source>
</evidence>
<dbReference type="InterPro" id="IPR029062">
    <property type="entry name" value="Class_I_gatase-like"/>
</dbReference>
<evidence type="ECO:0000256" key="2">
    <source>
        <dbReference type="ARBA" id="ARBA00022670"/>
    </source>
</evidence>
<sequence>MKIVAIGGGENGRTKILPDGTIKQYPFENTLINKKIIELSGKKNPNILILGTAGNDLPSYTDFLITHFQSLGANVSELRLINNPPTIDNIRKILDNTDIIYVGGGDTLLISYIQPFEDGNKRTARTVGNALLLAADYCPLSYRNADEIEYKKGMILFYEQNDWSYFKTIFTDQFRQGIEKYF</sequence>
<dbReference type="SUPFAM" id="SSF140931">
    <property type="entry name" value="Fic-like"/>
    <property type="match status" value="1"/>
</dbReference>
<feature type="domain" description="Fido" evidence="5">
    <location>
        <begin position="58"/>
        <end position="172"/>
    </location>
</feature>
<organism evidence="6 7">
    <name type="scientific">Candidatus Enterousia avicola</name>
    <dbReference type="NCBI Taxonomy" id="2840787"/>
    <lineage>
        <taxon>Bacteria</taxon>
        <taxon>Pseudomonadati</taxon>
        <taxon>Pseudomonadota</taxon>
        <taxon>Alphaproteobacteria</taxon>
        <taxon>Candidatus Enterousia</taxon>
    </lineage>
</organism>
<evidence type="ECO:0000313" key="6">
    <source>
        <dbReference type="EMBL" id="HIU65177.1"/>
    </source>
</evidence>
<evidence type="ECO:0000256" key="4">
    <source>
        <dbReference type="ARBA" id="ARBA00022825"/>
    </source>
</evidence>
<comment type="caution">
    <text evidence="6">The sequence shown here is derived from an EMBL/GenBank/DDBJ whole genome shotgun (WGS) entry which is preliminary data.</text>
</comment>
<dbReference type="InterPro" id="IPR003812">
    <property type="entry name" value="Fido"/>
</dbReference>
<gene>
    <name evidence="6" type="ORF">IAC63_00865</name>
</gene>
<dbReference type="Proteomes" id="UP000824142">
    <property type="component" value="Unassembled WGS sequence"/>
</dbReference>
<dbReference type="GO" id="GO:0008236">
    <property type="term" value="F:serine-type peptidase activity"/>
    <property type="evidence" value="ECO:0007669"/>
    <property type="project" value="UniProtKB-KW"/>
</dbReference>
<evidence type="ECO:0000256" key="1">
    <source>
        <dbReference type="ARBA" id="ARBA00006534"/>
    </source>
</evidence>
<dbReference type="Gene3D" id="3.40.50.880">
    <property type="match status" value="1"/>
</dbReference>
<dbReference type="AlphaFoldDB" id="A0A9D1MRM6"/>
<evidence type="ECO:0000259" key="5">
    <source>
        <dbReference type="PROSITE" id="PS51459"/>
    </source>
</evidence>
<reference evidence="6" key="2">
    <citation type="journal article" date="2021" name="PeerJ">
        <title>Extensive microbial diversity within the chicken gut microbiome revealed by metagenomics and culture.</title>
        <authorList>
            <person name="Gilroy R."/>
            <person name="Ravi A."/>
            <person name="Getino M."/>
            <person name="Pursley I."/>
            <person name="Horton D.L."/>
            <person name="Alikhan N.F."/>
            <person name="Baker D."/>
            <person name="Gharbi K."/>
            <person name="Hall N."/>
            <person name="Watson M."/>
            <person name="Adriaenssens E.M."/>
            <person name="Foster-Nyarko E."/>
            <person name="Jarju S."/>
            <person name="Secka A."/>
            <person name="Antonio M."/>
            <person name="Oren A."/>
            <person name="Chaudhuri R.R."/>
            <person name="La Ragione R."/>
            <person name="Hildebrand F."/>
            <person name="Pallen M.J."/>
        </authorList>
    </citation>
    <scope>NUCLEOTIDE SEQUENCE</scope>
    <source>
        <strain evidence="6">CHK136-897</strain>
    </source>
</reference>
<dbReference type="EMBL" id="DVNO01000006">
    <property type="protein sequence ID" value="HIU65177.1"/>
    <property type="molecule type" value="Genomic_DNA"/>
</dbReference>
<dbReference type="Gene3D" id="1.10.3290.10">
    <property type="entry name" value="Fido-like domain"/>
    <property type="match status" value="1"/>
</dbReference>
<comment type="similarity">
    <text evidence="1">Belongs to the peptidase S51 family.</text>
</comment>
<dbReference type="Pfam" id="PF03575">
    <property type="entry name" value="Peptidase_S51"/>
    <property type="match status" value="1"/>
</dbReference>
<accession>A0A9D1MRM6</accession>
<keyword evidence="4" id="KW-0720">Serine protease</keyword>